<comment type="caution">
    <text evidence="2">The sequence shown here is derived from an EMBL/GenBank/DDBJ whole genome shotgun (WGS) entry which is preliminary data.</text>
</comment>
<evidence type="ECO:0000259" key="1">
    <source>
        <dbReference type="Pfam" id="PF04326"/>
    </source>
</evidence>
<gene>
    <name evidence="2" type="ORF">OMM_02223</name>
</gene>
<dbReference type="Pfam" id="PF04326">
    <property type="entry name" value="SLFN_AlbA_2"/>
    <property type="match status" value="1"/>
</dbReference>
<accession>A0A1V1PAI6</accession>
<evidence type="ECO:0000313" key="2">
    <source>
        <dbReference type="EMBL" id="ETR71798.1"/>
    </source>
</evidence>
<dbReference type="InterPro" id="IPR038475">
    <property type="entry name" value="RecG_C_sf"/>
</dbReference>
<sequence>MKTLETIIQNGENSRVEFKSVSVSPKTLAEEMVAFLNVRGGVIYIGIEDDGIISGIDINRKESLEDIIMNVSRNNITPPIIPDIEIIKYNGKWIAKVILTEGLSKPYQTTGGKYYIRAGASKRISSREELLRLFQNALVCHIDNHPIPGTSLEHLNTDKIKQFFKSVYELDISDMDASEQTNLFINASILTPYDSQIHTSLAGFIFFAQSDPTFPVIQKYIPHAGIQFVYYETNDKTSILDRYTCYHDCPQAIDQIVQKIRINWKTPSTIKGLVREERPFPMSVFRELLVNAVVHRDYSIQSTIYVNMFPDRVEIISPGRLVNTVTIEKMRAGISVSRNPLLMKFMQNYRYADQLGRGIPMIMRSLEKMPKFDIDFIAEDDRLAGILHIIER</sequence>
<dbReference type="AlphaFoldDB" id="A0A1V1PAI6"/>
<keyword evidence="2" id="KW-0378">Hydrolase</keyword>
<organism evidence="2 3">
    <name type="scientific">Candidatus Magnetoglobus multicellularis str. Araruama</name>
    <dbReference type="NCBI Taxonomy" id="890399"/>
    <lineage>
        <taxon>Bacteria</taxon>
        <taxon>Pseudomonadati</taxon>
        <taxon>Thermodesulfobacteriota</taxon>
        <taxon>Desulfobacteria</taxon>
        <taxon>Desulfobacterales</taxon>
        <taxon>Desulfobacteraceae</taxon>
        <taxon>Candidatus Magnetoglobus</taxon>
    </lineage>
</organism>
<keyword evidence="2" id="KW-0547">Nucleotide-binding</keyword>
<dbReference type="EMBL" id="ATBP01000221">
    <property type="protein sequence ID" value="ETR71798.1"/>
    <property type="molecule type" value="Genomic_DNA"/>
</dbReference>
<dbReference type="Proteomes" id="UP000189670">
    <property type="component" value="Unassembled WGS sequence"/>
</dbReference>
<dbReference type="PANTHER" id="PTHR30595">
    <property type="entry name" value="GLPR-RELATED TRANSCRIPTIONAL REPRESSOR"/>
    <property type="match status" value="1"/>
</dbReference>
<dbReference type="Gene3D" id="3.30.950.30">
    <property type="entry name" value="Schlafen, AAA domain"/>
    <property type="match status" value="1"/>
</dbReference>
<dbReference type="Pfam" id="PF13749">
    <property type="entry name" value="HATPase_c_4"/>
    <property type="match status" value="1"/>
</dbReference>
<dbReference type="PANTHER" id="PTHR30595:SF6">
    <property type="entry name" value="SCHLAFEN ALBA-2 DOMAIN-CONTAINING PROTEIN"/>
    <property type="match status" value="1"/>
</dbReference>
<reference evidence="3" key="1">
    <citation type="submission" date="2012-11" db="EMBL/GenBank/DDBJ databases">
        <authorList>
            <person name="Lucero-Rivera Y.E."/>
            <person name="Tovar-Ramirez D."/>
        </authorList>
    </citation>
    <scope>NUCLEOTIDE SEQUENCE [LARGE SCALE GENOMIC DNA]</scope>
    <source>
        <strain evidence="3">Araruama</strain>
    </source>
</reference>
<dbReference type="InterPro" id="IPR007421">
    <property type="entry name" value="Schlafen_AlbA_2_dom"/>
</dbReference>
<feature type="domain" description="Schlafen AlbA-2" evidence="1">
    <location>
        <begin position="12"/>
        <end position="123"/>
    </location>
</feature>
<dbReference type="Gene3D" id="3.30.565.60">
    <property type="match status" value="1"/>
</dbReference>
<keyword evidence="2" id="KW-0067">ATP-binding</keyword>
<dbReference type="GO" id="GO:0004386">
    <property type="term" value="F:helicase activity"/>
    <property type="evidence" value="ECO:0007669"/>
    <property type="project" value="UniProtKB-KW"/>
</dbReference>
<evidence type="ECO:0000313" key="3">
    <source>
        <dbReference type="Proteomes" id="UP000189670"/>
    </source>
</evidence>
<dbReference type="InterPro" id="IPR038461">
    <property type="entry name" value="Schlafen_AlbA_2_dom_sf"/>
</dbReference>
<keyword evidence="2" id="KW-0347">Helicase</keyword>
<protein>
    <submittedName>
        <fullName evidence="2">ATP-dependent DNA helicase RecG</fullName>
    </submittedName>
</protein>
<proteinExistence type="predicted"/>
<name>A0A1V1PAI6_9BACT</name>